<dbReference type="AlphaFoldDB" id="A0AA86MDL4"/>
<comment type="cofactor">
    <cofactor evidence="5">
        <name>Mg(2+)</name>
        <dbReference type="ChEBI" id="CHEBI:18420"/>
    </cofactor>
    <text evidence="5">Binds 1 Mg(2+) ion per subunit.</text>
</comment>
<dbReference type="InterPro" id="IPR015797">
    <property type="entry name" value="NUDIX_hydrolase-like_dom_sf"/>
</dbReference>
<feature type="binding site" evidence="5">
    <location>
        <position position="71"/>
    </location>
    <ligand>
        <name>Mg(2+)</name>
        <dbReference type="ChEBI" id="CHEBI:18420"/>
    </ligand>
</feature>
<dbReference type="GO" id="GO:0008727">
    <property type="term" value="F:GDP-mannose mannosyl hydrolase activity"/>
    <property type="evidence" value="ECO:0007669"/>
    <property type="project" value="InterPro"/>
</dbReference>
<accession>A0AA86MDL4</accession>
<dbReference type="SUPFAM" id="SSF55811">
    <property type="entry name" value="Nudix"/>
    <property type="match status" value="1"/>
</dbReference>
<dbReference type="InterPro" id="IPR033715">
    <property type="entry name" value="GDPMH"/>
</dbReference>
<gene>
    <name evidence="8" type="ORF">RGQ30_02910</name>
</gene>
<feature type="binding site" evidence="5">
    <location>
        <position position="132"/>
    </location>
    <ligand>
        <name>Mg(2+)</name>
        <dbReference type="ChEBI" id="CHEBI:18420"/>
    </ligand>
</feature>
<proteinExistence type="predicted"/>
<sequence>MGTWYSTQEWTEVVQRAPLVSIDLIITNAQEEVLVGWRNNRPAQHYWFVPGGVVRKGETLQKAFERVVFDELGESIQVRGKDLFDGVYEHHYTDNFAGVEGLGTHYVVLAHRLNSAKHLPVFSSLATLPKAQHSNYLWMSVDALLLDPQVHPNTKAYFQE</sequence>
<evidence type="ECO:0000256" key="3">
    <source>
        <dbReference type="ARBA" id="ARBA00022842"/>
    </source>
</evidence>
<dbReference type="InterPro" id="IPR000086">
    <property type="entry name" value="NUDIX_hydrolase_dom"/>
</dbReference>
<evidence type="ECO:0000256" key="2">
    <source>
        <dbReference type="ARBA" id="ARBA00022801"/>
    </source>
</evidence>
<feature type="short sequence motif" description="Nudix box" evidence="6">
    <location>
        <begin position="52"/>
        <end position="73"/>
    </location>
</feature>
<protein>
    <submittedName>
        <fullName evidence="8">GDP-mannose mannosyl hydrolase</fullName>
    </submittedName>
</protein>
<dbReference type="PROSITE" id="PS51462">
    <property type="entry name" value="NUDIX"/>
    <property type="match status" value="1"/>
</dbReference>
<keyword evidence="3 5" id="KW-0460">Magnesium</keyword>
<dbReference type="PIRSF" id="PIRSF037599">
    <property type="entry name" value="GDPMH"/>
    <property type="match status" value="1"/>
</dbReference>
<dbReference type="Pfam" id="PF00293">
    <property type="entry name" value="NUDIX"/>
    <property type="match status" value="1"/>
</dbReference>
<feature type="site" description="Critical for catalysis" evidence="4">
    <location>
        <position position="133"/>
    </location>
</feature>
<dbReference type="Gene3D" id="3.90.79.10">
    <property type="entry name" value="Nucleoside Triphosphate Pyrophosphohydrolase"/>
    <property type="match status" value="1"/>
</dbReference>
<evidence type="ECO:0000256" key="5">
    <source>
        <dbReference type="PIRSR" id="PIRSR037599-3"/>
    </source>
</evidence>
<feature type="domain" description="Nudix hydrolase" evidence="7">
    <location>
        <begin position="15"/>
        <end position="160"/>
    </location>
</feature>
<organism evidence="8 9">
    <name type="scientific">Limnobacter thiooxidans</name>
    <dbReference type="NCBI Taxonomy" id="131080"/>
    <lineage>
        <taxon>Bacteria</taxon>
        <taxon>Pseudomonadati</taxon>
        <taxon>Pseudomonadota</taxon>
        <taxon>Betaproteobacteria</taxon>
        <taxon>Burkholderiales</taxon>
        <taxon>Burkholderiaceae</taxon>
        <taxon>Limnobacter</taxon>
    </lineage>
</organism>
<evidence type="ECO:0000256" key="6">
    <source>
        <dbReference type="PIRSR" id="PIRSR037599-4"/>
    </source>
</evidence>
<dbReference type="PANTHER" id="PTHR43046">
    <property type="entry name" value="GDP-MANNOSE MANNOSYL HYDROLASE"/>
    <property type="match status" value="1"/>
</dbReference>
<dbReference type="Proteomes" id="UP001329151">
    <property type="component" value="Chromosome"/>
</dbReference>
<feature type="binding site" evidence="5">
    <location>
        <position position="51"/>
    </location>
    <ligand>
        <name>Mg(2+)</name>
        <dbReference type="ChEBI" id="CHEBI:18420"/>
    </ligand>
</feature>
<dbReference type="PANTHER" id="PTHR43046:SF12">
    <property type="entry name" value="GDP-MANNOSE MANNOSYL HYDROLASE"/>
    <property type="match status" value="1"/>
</dbReference>
<dbReference type="GO" id="GO:0046872">
    <property type="term" value="F:metal ion binding"/>
    <property type="evidence" value="ECO:0007669"/>
    <property type="project" value="UniProtKB-KW"/>
</dbReference>
<reference evidence="8 9" key="1">
    <citation type="submission" date="2023-10" db="EMBL/GenBank/DDBJ databases">
        <title>Complete Genome Sequence of Limnobacter thiooxidans CS-K2T, Isolated from freshwater lake sediments in Bavaria, Germany.</title>
        <authorList>
            <person name="Naruki M."/>
            <person name="Watanabe A."/>
            <person name="Warashina T."/>
            <person name="Morita T."/>
            <person name="Arakawa K."/>
        </authorList>
    </citation>
    <scope>NUCLEOTIDE SEQUENCE [LARGE SCALE GENOMIC DNA]</scope>
    <source>
        <strain evidence="8 9">CS-K2</strain>
    </source>
</reference>
<keyword evidence="2 8" id="KW-0378">Hydrolase</keyword>
<evidence type="ECO:0000313" key="9">
    <source>
        <dbReference type="Proteomes" id="UP001329151"/>
    </source>
</evidence>
<dbReference type="EMBL" id="AP028947">
    <property type="protein sequence ID" value="BET24790.1"/>
    <property type="molecule type" value="Genomic_DNA"/>
</dbReference>
<dbReference type="RefSeq" id="WP_130558671.1">
    <property type="nucleotide sequence ID" value="NZ_AP028947.1"/>
</dbReference>
<evidence type="ECO:0000313" key="8">
    <source>
        <dbReference type="EMBL" id="BET24790.1"/>
    </source>
</evidence>
<dbReference type="NCBIfam" id="NF011963">
    <property type="entry name" value="PRK15434.1"/>
    <property type="match status" value="1"/>
</dbReference>
<keyword evidence="9" id="KW-1185">Reference proteome</keyword>
<keyword evidence="1 5" id="KW-0479">Metal-binding</keyword>
<evidence type="ECO:0000256" key="1">
    <source>
        <dbReference type="ARBA" id="ARBA00022723"/>
    </source>
</evidence>
<name>A0AA86MDL4_9BURK</name>
<dbReference type="CDD" id="cd03430">
    <property type="entry name" value="NUDIX_GDPMH_NudD"/>
    <property type="match status" value="1"/>
</dbReference>
<evidence type="ECO:0000259" key="7">
    <source>
        <dbReference type="PROSITE" id="PS51462"/>
    </source>
</evidence>
<evidence type="ECO:0000256" key="4">
    <source>
        <dbReference type="PIRSR" id="PIRSR037599-1"/>
    </source>
</evidence>
<dbReference type="KEGG" id="lto:RGQ30_02910"/>